<dbReference type="HOGENOM" id="CLU_047691_4_3_10"/>
<comment type="similarity">
    <text evidence="1">Belongs to the sigma-70 factor family. ECF subfamily.</text>
</comment>
<dbReference type="InterPro" id="IPR013325">
    <property type="entry name" value="RNA_pol_sigma_r2"/>
</dbReference>
<evidence type="ECO:0000313" key="8">
    <source>
        <dbReference type="EMBL" id="EFA45231.1"/>
    </source>
</evidence>
<dbReference type="SUPFAM" id="SSF88659">
    <property type="entry name" value="Sigma3 and sigma4 domains of RNA polymerase sigma factors"/>
    <property type="match status" value="1"/>
</dbReference>
<feature type="transmembrane region" description="Helical" evidence="5">
    <location>
        <begin position="179"/>
        <end position="197"/>
    </location>
</feature>
<dbReference type="Proteomes" id="UP000003160">
    <property type="component" value="Unassembled WGS sequence"/>
</dbReference>
<feature type="domain" description="RNA polymerase sigma factor 70 region 4 type 2" evidence="7">
    <location>
        <begin position="121"/>
        <end position="168"/>
    </location>
</feature>
<protein>
    <submittedName>
        <fullName evidence="8">RNA polymerase sigma-70 factor</fullName>
    </submittedName>
</protein>
<evidence type="ECO:0000259" key="7">
    <source>
        <dbReference type="Pfam" id="PF08281"/>
    </source>
</evidence>
<keyword evidence="9" id="KW-1185">Reference proteome</keyword>
<keyword evidence="5" id="KW-0472">Membrane</keyword>
<dbReference type="GO" id="GO:0003677">
    <property type="term" value="F:DNA binding"/>
    <property type="evidence" value="ECO:0007669"/>
    <property type="project" value="InterPro"/>
</dbReference>
<sequence>MNVFDEPLLISLLKRNSQPAFRQLYDHYAGHLFAFCMQYTHSREASEELVEDTFVWLWRNRQSIRQDTTLKSILFTRTRHYIINAYRKTVNAPVFEDYIDYLGQFEDRSFNHLEYDEFQKAVNKAIDSLPETQRKVIRMSRIEMMRIKEIAQTLDLKEQTVKNQLSIATKTLRRTLRQLYIIFIYFSFIKVLFHFSIV</sequence>
<dbReference type="eggNOG" id="COG1595">
    <property type="taxonomic scope" value="Bacteria"/>
</dbReference>
<keyword evidence="3" id="KW-0731">Sigma factor</keyword>
<dbReference type="AlphaFoldDB" id="D1PTP5"/>
<gene>
    <name evidence="8" type="ORF">HMPREF0645_0330</name>
</gene>
<keyword evidence="4" id="KW-0804">Transcription</keyword>
<dbReference type="NCBIfam" id="TIGR02937">
    <property type="entry name" value="sigma70-ECF"/>
    <property type="match status" value="1"/>
</dbReference>
<evidence type="ECO:0000256" key="5">
    <source>
        <dbReference type="SAM" id="Phobius"/>
    </source>
</evidence>
<accession>D1PTP5</accession>
<dbReference type="GO" id="GO:0016987">
    <property type="term" value="F:sigma factor activity"/>
    <property type="evidence" value="ECO:0007669"/>
    <property type="project" value="UniProtKB-KW"/>
</dbReference>
<dbReference type="SUPFAM" id="SSF88946">
    <property type="entry name" value="Sigma2 domain of RNA polymerase sigma factors"/>
    <property type="match status" value="1"/>
</dbReference>
<keyword evidence="5" id="KW-0812">Transmembrane</keyword>
<dbReference type="InterPro" id="IPR013249">
    <property type="entry name" value="RNA_pol_sigma70_r4_t2"/>
</dbReference>
<name>D1PTP5_9BACT</name>
<evidence type="ECO:0000256" key="4">
    <source>
        <dbReference type="ARBA" id="ARBA00023163"/>
    </source>
</evidence>
<dbReference type="PANTHER" id="PTHR43133">
    <property type="entry name" value="RNA POLYMERASE ECF-TYPE SIGMA FACTO"/>
    <property type="match status" value="1"/>
</dbReference>
<dbReference type="InterPro" id="IPR014327">
    <property type="entry name" value="RNA_pol_sigma70_bacteroid"/>
</dbReference>
<dbReference type="RefSeq" id="WP_007174679.1">
    <property type="nucleotide sequence ID" value="NZ_GG704782.1"/>
</dbReference>
<keyword evidence="2" id="KW-0805">Transcription regulation</keyword>
<evidence type="ECO:0000259" key="6">
    <source>
        <dbReference type="Pfam" id="PF04542"/>
    </source>
</evidence>
<organism evidence="8 9">
    <name type="scientific">Hallella bergensis DSM 17361</name>
    <dbReference type="NCBI Taxonomy" id="585502"/>
    <lineage>
        <taxon>Bacteria</taxon>
        <taxon>Pseudomonadati</taxon>
        <taxon>Bacteroidota</taxon>
        <taxon>Bacteroidia</taxon>
        <taxon>Bacteroidales</taxon>
        <taxon>Prevotellaceae</taxon>
        <taxon>Hallella</taxon>
    </lineage>
</organism>
<feature type="domain" description="RNA polymerase sigma-70 region 2" evidence="6">
    <location>
        <begin position="24"/>
        <end position="89"/>
    </location>
</feature>
<comment type="caution">
    <text evidence="8">The sequence shown here is derived from an EMBL/GenBank/DDBJ whole genome shotgun (WGS) entry which is preliminary data.</text>
</comment>
<proteinExistence type="inferred from homology"/>
<dbReference type="InterPro" id="IPR013324">
    <property type="entry name" value="RNA_pol_sigma_r3/r4-like"/>
</dbReference>
<dbReference type="InterPro" id="IPR039425">
    <property type="entry name" value="RNA_pol_sigma-70-like"/>
</dbReference>
<dbReference type="Gene3D" id="1.10.10.10">
    <property type="entry name" value="Winged helix-like DNA-binding domain superfamily/Winged helix DNA-binding domain"/>
    <property type="match status" value="1"/>
</dbReference>
<dbReference type="Pfam" id="PF04542">
    <property type="entry name" value="Sigma70_r2"/>
    <property type="match status" value="1"/>
</dbReference>
<dbReference type="EMBL" id="ACKS01000018">
    <property type="protein sequence ID" value="EFA45231.1"/>
    <property type="molecule type" value="Genomic_DNA"/>
</dbReference>
<dbReference type="Pfam" id="PF08281">
    <property type="entry name" value="Sigma70_r4_2"/>
    <property type="match status" value="1"/>
</dbReference>
<dbReference type="GO" id="GO:0006352">
    <property type="term" value="P:DNA-templated transcription initiation"/>
    <property type="evidence" value="ECO:0007669"/>
    <property type="project" value="InterPro"/>
</dbReference>
<dbReference type="Gene3D" id="1.10.1740.10">
    <property type="match status" value="1"/>
</dbReference>
<dbReference type="InterPro" id="IPR007627">
    <property type="entry name" value="RNA_pol_sigma70_r2"/>
</dbReference>
<dbReference type="OrthoDB" id="1342792at2"/>
<evidence type="ECO:0000256" key="3">
    <source>
        <dbReference type="ARBA" id="ARBA00023082"/>
    </source>
</evidence>
<evidence type="ECO:0000256" key="2">
    <source>
        <dbReference type="ARBA" id="ARBA00023015"/>
    </source>
</evidence>
<dbReference type="InterPro" id="IPR036388">
    <property type="entry name" value="WH-like_DNA-bd_sf"/>
</dbReference>
<evidence type="ECO:0000313" key="9">
    <source>
        <dbReference type="Proteomes" id="UP000003160"/>
    </source>
</evidence>
<reference evidence="8 9" key="1">
    <citation type="submission" date="2009-10" db="EMBL/GenBank/DDBJ databases">
        <authorList>
            <person name="Qin X."/>
            <person name="Bachman B."/>
            <person name="Battles P."/>
            <person name="Bell A."/>
            <person name="Bess C."/>
            <person name="Bickham C."/>
            <person name="Chaboub L."/>
            <person name="Chen D."/>
            <person name="Coyle M."/>
            <person name="Deiros D.R."/>
            <person name="Dinh H."/>
            <person name="Forbes L."/>
            <person name="Fowler G."/>
            <person name="Francisco L."/>
            <person name="Fu Q."/>
            <person name="Gubbala S."/>
            <person name="Hale W."/>
            <person name="Han Y."/>
            <person name="Hemphill L."/>
            <person name="Highlander S.K."/>
            <person name="Hirani K."/>
            <person name="Hogues M."/>
            <person name="Jackson L."/>
            <person name="Jakkamsetti A."/>
            <person name="Javaid M."/>
            <person name="Jiang H."/>
            <person name="Korchina V."/>
            <person name="Kovar C."/>
            <person name="Lara F."/>
            <person name="Lee S."/>
            <person name="Mata R."/>
            <person name="Mathew T."/>
            <person name="Moen C."/>
            <person name="Morales K."/>
            <person name="Munidasa M."/>
            <person name="Nazareth L."/>
            <person name="Ngo R."/>
            <person name="Nguyen L."/>
            <person name="Okwuonu G."/>
            <person name="Ongeri F."/>
            <person name="Patil S."/>
            <person name="Petrosino J."/>
            <person name="Pham C."/>
            <person name="Pham P."/>
            <person name="Pu L.-L."/>
            <person name="Puazo M."/>
            <person name="Raj R."/>
            <person name="Reid J."/>
            <person name="Rouhana J."/>
            <person name="Saada N."/>
            <person name="Shang Y."/>
            <person name="Simmons D."/>
            <person name="Thornton R."/>
            <person name="Warren J."/>
            <person name="Weissenberger G."/>
            <person name="Zhang J."/>
            <person name="Zhang L."/>
            <person name="Zhou C."/>
            <person name="Zhu D."/>
            <person name="Muzny D."/>
            <person name="Worley K."/>
            <person name="Gibbs R."/>
        </authorList>
    </citation>
    <scope>NUCLEOTIDE SEQUENCE [LARGE SCALE GENOMIC DNA]</scope>
    <source>
        <strain evidence="8 9">DSM 17361</strain>
    </source>
</reference>
<dbReference type="PANTHER" id="PTHR43133:SF46">
    <property type="entry name" value="RNA POLYMERASE SIGMA-70 FACTOR ECF SUBFAMILY"/>
    <property type="match status" value="1"/>
</dbReference>
<evidence type="ECO:0000256" key="1">
    <source>
        <dbReference type="ARBA" id="ARBA00010641"/>
    </source>
</evidence>
<keyword evidence="5" id="KW-1133">Transmembrane helix</keyword>
<dbReference type="NCBIfam" id="TIGR02985">
    <property type="entry name" value="Sig70_bacteroi1"/>
    <property type="match status" value="1"/>
</dbReference>
<dbReference type="InterPro" id="IPR014284">
    <property type="entry name" value="RNA_pol_sigma-70_dom"/>
</dbReference>